<dbReference type="InterPro" id="IPR044066">
    <property type="entry name" value="TRIAD_supradom"/>
</dbReference>
<dbReference type="GO" id="GO:0008270">
    <property type="term" value="F:zinc ion binding"/>
    <property type="evidence" value="ECO:0007669"/>
    <property type="project" value="UniProtKB-KW"/>
</dbReference>
<dbReference type="GO" id="GO:0004842">
    <property type="term" value="F:ubiquitin-protein transferase activity"/>
    <property type="evidence" value="ECO:0007669"/>
    <property type="project" value="InterPro"/>
</dbReference>
<dbReference type="Gene3D" id="1.20.120.1750">
    <property type="match status" value="1"/>
</dbReference>
<evidence type="ECO:0000256" key="4">
    <source>
        <dbReference type="ARBA" id="ARBA00022771"/>
    </source>
</evidence>
<sequence length="432" mass="50182">MSCLICAENFNGTSRKVSRCEFCEFEACLSCCKTFILNEPVAKCMAPDCNKEWTRKFLVKTCGQTFVTKPLKKHREEVLYDKERSLLPATQPYVEKHNRLRQLQKEVIKIDEERKRLAERKLMIRDEIMQLRDTEPENRVVFTRACPANCRGFLNTQLKCGLCNIWACAECHEVKGETRDAEHVCNPETVATVKLLAADTKGCPTCHTKIHKIDGCDQMWCTMCHTAFSWRSGKIETKIHNPHYYEYMRNQSATGEIPRENECPQVLTHMTARQIRQKAVTGIPYENVNADMRSIETVIQKIIHLEEVELTGVFKQIDEVAANRELRVDYMRGITDETRFKTLLQRNEKNIQKRREIRNIFQMVVTAATDVILRLNNSLLQRVHLKVVFENFLKEIQGIRKYANEELTEVTKTYKCTPIALSYDMTLGKADK</sequence>
<keyword evidence="2" id="KW-0479">Metal-binding</keyword>
<evidence type="ECO:0000256" key="3">
    <source>
        <dbReference type="ARBA" id="ARBA00022737"/>
    </source>
</evidence>
<dbReference type="PROSITE" id="PS51873">
    <property type="entry name" value="TRIAD"/>
    <property type="match status" value="1"/>
</dbReference>
<protein>
    <recommendedName>
        <fullName evidence="8">RING-type domain-containing protein</fullName>
    </recommendedName>
</protein>
<name>A0A6C0HRU8_9ZZZZ</name>
<evidence type="ECO:0000256" key="7">
    <source>
        <dbReference type="SAM" id="Coils"/>
    </source>
</evidence>
<evidence type="ECO:0000256" key="6">
    <source>
        <dbReference type="ARBA" id="ARBA00022833"/>
    </source>
</evidence>
<keyword evidence="4" id="KW-0863">Zinc-finger</keyword>
<organism evidence="9">
    <name type="scientific">viral metagenome</name>
    <dbReference type="NCBI Taxonomy" id="1070528"/>
    <lineage>
        <taxon>unclassified sequences</taxon>
        <taxon>metagenomes</taxon>
        <taxon>organismal metagenomes</taxon>
    </lineage>
</organism>
<feature type="coiled-coil region" evidence="7">
    <location>
        <begin position="93"/>
        <end position="120"/>
    </location>
</feature>
<evidence type="ECO:0000256" key="1">
    <source>
        <dbReference type="ARBA" id="ARBA00022679"/>
    </source>
</evidence>
<keyword evidence="1" id="KW-0808">Transferase</keyword>
<dbReference type="EMBL" id="MN740008">
    <property type="protein sequence ID" value="QHT83401.1"/>
    <property type="molecule type" value="Genomic_DNA"/>
</dbReference>
<keyword evidence="5" id="KW-0833">Ubl conjugation pathway</keyword>
<keyword evidence="6" id="KW-0862">Zinc</keyword>
<evidence type="ECO:0000256" key="5">
    <source>
        <dbReference type="ARBA" id="ARBA00022786"/>
    </source>
</evidence>
<proteinExistence type="predicted"/>
<keyword evidence="3" id="KW-0677">Repeat</keyword>
<feature type="domain" description="RING-type" evidence="8">
    <location>
        <begin position="1"/>
        <end position="251"/>
    </location>
</feature>
<keyword evidence="7" id="KW-0175">Coiled coil</keyword>
<dbReference type="GO" id="GO:0016567">
    <property type="term" value="P:protein ubiquitination"/>
    <property type="evidence" value="ECO:0007669"/>
    <property type="project" value="InterPro"/>
</dbReference>
<reference evidence="9" key="1">
    <citation type="journal article" date="2020" name="Nature">
        <title>Giant virus diversity and host interactions through global metagenomics.</title>
        <authorList>
            <person name="Schulz F."/>
            <person name="Roux S."/>
            <person name="Paez-Espino D."/>
            <person name="Jungbluth S."/>
            <person name="Walsh D.A."/>
            <person name="Denef V.J."/>
            <person name="McMahon K.D."/>
            <person name="Konstantinidis K.T."/>
            <person name="Eloe-Fadrosh E.A."/>
            <person name="Kyrpides N.C."/>
            <person name="Woyke T."/>
        </authorList>
    </citation>
    <scope>NUCLEOTIDE SEQUENCE</scope>
    <source>
        <strain evidence="9">GVMAG-M-3300023184-167</strain>
    </source>
</reference>
<evidence type="ECO:0000259" key="8">
    <source>
        <dbReference type="PROSITE" id="PS51873"/>
    </source>
</evidence>
<accession>A0A6C0HRU8</accession>
<dbReference type="InterPro" id="IPR031127">
    <property type="entry name" value="E3_UB_ligase_RBR"/>
</dbReference>
<evidence type="ECO:0000313" key="9">
    <source>
        <dbReference type="EMBL" id="QHT83401.1"/>
    </source>
</evidence>
<evidence type="ECO:0000256" key="2">
    <source>
        <dbReference type="ARBA" id="ARBA00022723"/>
    </source>
</evidence>
<dbReference type="PANTHER" id="PTHR11685">
    <property type="entry name" value="RBR FAMILY RING FINGER AND IBR DOMAIN-CONTAINING"/>
    <property type="match status" value="1"/>
</dbReference>
<dbReference type="AlphaFoldDB" id="A0A6C0HRU8"/>
<dbReference type="SUPFAM" id="SSF57850">
    <property type="entry name" value="RING/U-box"/>
    <property type="match status" value="1"/>
</dbReference>